<organism evidence="1 2">
    <name type="scientific">Rubus argutus</name>
    <name type="common">Southern blackberry</name>
    <dbReference type="NCBI Taxonomy" id="59490"/>
    <lineage>
        <taxon>Eukaryota</taxon>
        <taxon>Viridiplantae</taxon>
        <taxon>Streptophyta</taxon>
        <taxon>Embryophyta</taxon>
        <taxon>Tracheophyta</taxon>
        <taxon>Spermatophyta</taxon>
        <taxon>Magnoliopsida</taxon>
        <taxon>eudicotyledons</taxon>
        <taxon>Gunneridae</taxon>
        <taxon>Pentapetalae</taxon>
        <taxon>rosids</taxon>
        <taxon>fabids</taxon>
        <taxon>Rosales</taxon>
        <taxon>Rosaceae</taxon>
        <taxon>Rosoideae</taxon>
        <taxon>Rosoideae incertae sedis</taxon>
        <taxon>Rubus</taxon>
    </lineage>
</organism>
<gene>
    <name evidence="1" type="ORF">M0R45_022215</name>
</gene>
<evidence type="ECO:0000313" key="2">
    <source>
        <dbReference type="Proteomes" id="UP001457282"/>
    </source>
</evidence>
<proteinExistence type="predicted"/>
<dbReference type="AlphaFoldDB" id="A0AAW1XDS7"/>
<protein>
    <submittedName>
        <fullName evidence="1">Uncharacterized protein</fullName>
    </submittedName>
</protein>
<reference evidence="1 2" key="1">
    <citation type="journal article" date="2023" name="G3 (Bethesda)">
        <title>A chromosome-length genome assembly and annotation of blackberry (Rubus argutus, cv. 'Hillquist').</title>
        <authorList>
            <person name="Bruna T."/>
            <person name="Aryal R."/>
            <person name="Dudchenko O."/>
            <person name="Sargent D.J."/>
            <person name="Mead D."/>
            <person name="Buti M."/>
            <person name="Cavallini A."/>
            <person name="Hytonen T."/>
            <person name="Andres J."/>
            <person name="Pham M."/>
            <person name="Weisz D."/>
            <person name="Mascagni F."/>
            <person name="Usai G."/>
            <person name="Natali L."/>
            <person name="Bassil N."/>
            <person name="Fernandez G.E."/>
            <person name="Lomsadze A."/>
            <person name="Armour M."/>
            <person name="Olukolu B."/>
            <person name="Poorten T."/>
            <person name="Britton C."/>
            <person name="Davik J."/>
            <person name="Ashrafi H."/>
            <person name="Aiden E.L."/>
            <person name="Borodovsky M."/>
            <person name="Worthington M."/>
        </authorList>
    </citation>
    <scope>NUCLEOTIDE SEQUENCE [LARGE SCALE GENOMIC DNA]</scope>
    <source>
        <strain evidence="1">PI 553951</strain>
    </source>
</reference>
<keyword evidence="2" id="KW-1185">Reference proteome</keyword>
<sequence>MLHRSFNCSSDSKHHKTTADQIHYLCSNSRIHEAALFNLQQKFIARIHELHPRSAPPMLSLGLSGKIALESETRDGDNLGH</sequence>
<accession>A0AAW1XDS7</accession>
<dbReference type="EMBL" id="JBEDUW010000004">
    <property type="protein sequence ID" value="KAK9935101.1"/>
    <property type="molecule type" value="Genomic_DNA"/>
</dbReference>
<name>A0AAW1XDS7_RUBAR</name>
<comment type="caution">
    <text evidence="1">The sequence shown here is derived from an EMBL/GenBank/DDBJ whole genome shotgun (WGS) entry which is preliminary data.</text>
</comment>
<dbReference type="Proteomes" id="UP001457282">
    <property type="component" value="Unassembled WGS sequence"/>
</dbReference>
<evidence type="ECO:0000313" key="1">
    <source>
        <dbReference type="EMBL" id="KAK9935101.1"/>
    </source>
</evidence>